<dbReference type="PANTHER" id="PTHR36617">
    <property type="entry name" value="PROTEIN, PUTATIVE-RELATED"/>
    <property type="match status" value="1"/>
</dbReference>
<accession>A0A438IRC8</accession>
<gene>
    <name evidence="1" type="ORF">CK203_030676</name>
</gene>
<dbReference type="PANTHER" id="PTHR36617:SF16">
    <property type="entry name" value="OS04G0516500 PROTEIN"/>
    <property type="match status" value="1"/>
</dbReference>
<comment type="caution">
    <text evidence="1">The sequence shown here is derived from an EMBL/GenBank/DDBJ whole genome shotgun (WGS) entry which is preliminary data.</text>
</comment>
<sequence>MRLKVDGFKDLIRNWWEGYSAQGSFSHILAIKLRALKQDLRVWNKEVFGNVYTKKLAALSQLGVWDAKGRERPLSVEEWEARRRVFEDFKNWAALEETYWRRKSRFRRFPFYEEEVFVALSSLKGDEALGLDGFTMAFWHSKERGHRRLEDFKPISLVRGLYKLLAKVLANCLKKVVRSLVLNFQHAFVSGRQILDVVLIANESIDSKVKANLRGVICKLDIEKAYDHWSRSKVRFWKDKWCGDSSLRELFPELFSIGTSKDAWVSEIWEDGVWSPRFTRWFHDWELEELQTFFGRLSAYHLSLETDDDMVWLPTQDGVFSVKSFYSSLANRRLEPFPMTLCGILGCLQELVFFAWEAT</sequence>
<proteinExistence type="predicted"/>
<evidence type="ECO:0000313" key="1">
    <source>
        <dbReference type="EMBL" id="RVW99278.1"/>
    </source>
</evidence>
<dbReference type="Proteomes" id="UP000288805">
    <property type="component" value="Unassembled WGS sequence"/>
</dbReference>
<protein>
    <submittedName>
        <fullName evidence="1">Uncharacterized protein</fullName>
    </submittedName>
</protein>
<dbReference type="AlphaFoldDB" id="A0A438IRC8"/>
<evidence type="ECO:0000313" key="2">
    <source>
        <dbReference type="Proteomes" id="UP000288805"/>
    </source>
</evidence>
<organism evidence="1 2">
    <name type="scientific">Vitis vinifera</name>
    <name type="common">Grape</name>
    <dbReference type="NCBI Taxonomy" id="29760"/>
    <lineage>
        <taxon>Eukaryota</taxon>
        <taxon>Viridiplantae</taxon>
        <taxon>Streptophyta</taxon>
        <taxon>Embryophyta</taxon>
        <taxon>Tracheophyta</taxon>
        <taxon>Spermatophyta</taxon>
        <taxon>Magnoliopsida</taxon>
        <taxon>eudicotyledons</taxon>
        <taxon>Gunneridae</taxon>
        <taxon>Pentapetalae</taxon>
        <taxon>rosids</taxon>
        <taxon>Vitales</taxon>
        <taxon>Vitaceae</taxon>
        <taxon>Viteae</taxon>
        <taxon>Vitis</taxon>
    </lineage>
</organism>
<dbReference type="EMBL" id="QGNW01000088">
    <property type="protein sequence ID" value="RVW99278.1"/>
    <property type="molecule type" value="Genomic_DNA"/>
</dbReference>
<name>A0A438IRC8_VITVI</name>
<reference evidence="1 2" key="1">
    <citation type="journal article" date="2018" name="PLoS Genet.">
        <title>Population sequencing reveals clonal diversity and ancestral inbreeding in the grapevine cultivar Chardonnay.</title>
        <authorList>
            <person name="Roach M.J."/>
            <person name="Johnson D.L."/>
            <person name="Bohlmann J."/>
            <person name="van Vuuren H.J."/>
            <person name="Jones S.J."/>
            <person name="Pretorius I.S."/>
            <person name="Schmidt S.A."/>
            <person name="Borneman A.R."/>
        </authorList>
    </citation>
    <scope>NUCLEOTIDE SEQUENCE [LARGE SCALE GENOMIC DNA]</scope>
    <source>
        <strain evidence="2">cv. Chardonnay</strain>
        <tissue evidence="1">Leaf</tissue>
    </source>
</reference>